<evidence type="ECO:0000313" key="3">
    <source>
        <dbReference type="EMBL" id="HIX59897.1"/>
    </source>
</evidence>
<dbReference type="AlphaFoldDB" id="A0A9D1WKN7"/>
<protein>
    <submittedName>
        <fullName evidence="3">Two-component sensor histidine kinase</fullName>
    </submittedName>
</protein>
<dbReference type="Proteomes" id="UP000886817">
    <property type="component" value="Unassembled WGS sequence"/>
</dbReference>
<accession>A0A9D1WKN7</accession>
<dbReference type="Gene3D" id="6.10.340.10">
    <property type="match status" value="1"/>
</dbReference>
<feature type="region of interest" description="Disordered" evidence="1">
    <location>
        <begin position="68"/>
        <end position="94"/>
    </location>
</feature>
<gene>
    <name evidence="3" type="ORF">IAA45_09325</name>
</gene>
<comment type="caution">
    <text evidence="3">The sequence shown here is derived from an EMBL/GenBank/DDBJ whole genome shotgun (WGS) entry which is preliminary data.</text>
</comment>
<feature type="non-terminal residue" evidence="3">
    <location>
        <position position="255"/>
    </location>
</feature>
<sequence>MKSILDRIKRSRYSLRNQVAAIFIFLIILSMAAIVLINHFFLEDYYVEKKTAVLQLVFEQLQDFSVETAEEETEENSQNSSEEQSSDETQDSNISDDLIKVSTENNLTWVILNPYTEYVAGWGQSVQVMSSRLFGYIYGIEKTDSHVLEQNDRYVIQKTKDRFVGMDYVEMWGSLDNGNICLIRSPLESIRESASISNGFVLYVGIGILVVSGLIIWLVTNRITRPISELTNLSRRMTELDFDARYGSVAHNEID</sequence>
<evidence type="ECO:0000313" key="4">
    <source>
        <dbReference type="Proteomes" id="UP000886817"/>
    </source>
</evidence>
<feature type="transmembrane region" description="Helical" evidence="2">
    <location>
        <begin position="200"/>
        <end position="219"/>
    </location>
</feature>
<reference evidence="3" key="1">
    <citation type="journal article" date="2021" name="PeerJ">
        <title>Extensive microbial diversity within the chicken gut microbiome revealed by metagenomics and culture.</title>
        <authorList>
            <person name="Gilroy R."/>
            <person name="Ravi A."/>
            <person name="Getino M."/>
            <person name="Pursley I."/>
            <person name="Horton D.L."/>
            <person name="Alikhan N.F."/>
            <person name="Baker D."/>
            <person name="Gharbi K."/>
            <person name="Hall N."/>
            <person name="Watson M."/>
            <person name="Adriaenssens E.M."/>
            <person name="Foster-Nyarko E."/>
            <person name="Jarju S."/>
            <person name="Secka A."/>
            <person name="Antonio M."/>
            <person name="Oren A."/>
            <person name="Chaudhuri R.R."/>
            <person name="La Ragione R."/>
            <person name="Hildebrand F."/>
            <person name="Pallen M.J."/>
        </authorList>
    </citation>
    <scope>NUCLEOTIDE SEQUENCE</scope>
    <source>
        <strain evidence="3">ChiSjej1B19-8411</strain>
    </source>
</reference>
<feature type="transmembrane region" description="Helical" evidence="2">
    <location>
        <begin position="20"/>
        <end position="42"/>
    </location>
</feature>
<dbReference type="GO" id="GO:0016301">
    <property type="term" value="F:kinase activity"/>
    <property type="evidence" value="ECO:0007669"/>
    <property type="project" value="UniProtKB-KW"/>
</dbReference>
<keyword evidence="2" id="KW-1133">Transmembrane helix</keyword>
<keyword evidence="3" id="KW-0808">Transferase</keyword>
<organism evidence="3 4">
    <name type="scientific">Candidatus Blautia gallistercoris</name>
    <dbReference type="NCBI Taxonomy" id="2838490"/>
    <lineage>
        <taxon>Bacteria</taxon>
        <taxon>Bacillati</taxon>
        <taxon>Bacillota</taxon>
        <taxon>Clostridia</taxon>
        <taxon>Lachnospirales</taxon>
        <taxon>Lachnospiraceae</taxon>
        <taxon>Blautia</taxon>
    </lineage>
</organism>
<keyword evidence="3" id="KW-0418">Kinase</keyword>
<keyword evidence="2" id="KW-0812">Transmembrane</keyword>
<keyword evidence="2" id="KW-0472">Membrane</keyword>
<reference evidence="3" key="2">
    <citation type="submission" date="2021-04" db="EMBL/GenBank/DDBJ databases">
        <authorList>
            <person name="Gilroy R."/>
        </authorList>
    </citation>
    <scope>NUCLEOTIDE SEQUENCE</scope>
    <source>
        <strain evidence="3">ChiSjej1B19-8411</strain>
    </source>
</reference>
<dbReference type="EMBL" id="DXEX01000199">
    <property type="protein sequence ID" value="HIX59897.1"/>
    <property type="molecule type" value="Genomic_DNA"/>
</dbReference>
<evidence type="ECO:0000256" key="2">
    <source>
        <dbReference type="SAM" id="Phobius"/>
    </source>
</evidence>
<evidence type="ECO:0000256" key="1">
    <source>
        <dbReference type="SAM" id="MobiDB-lite"/>
    </source>
</evidence>
<name>A0A9D1WKN7_9FIRM</name>
<proteinExistence type="predicted"/>